<reference evidence="2" key="1">
    <citation type="submission" date="2021-02" db="EMBL/GenBank/DDBJ databases">
        <title>Rhodobacter shimadae sp. nov., an aerobic anoxygenic phototrophic bacterium isolated from a hot spring.</title>
        <authorList>
            <person name="Muramatsu S."/>
            <person name="Haruta S."/>
            <person name="Hirose S."/>
            <person name="Hanada S."/>
        </authorList>
    </citation>
    <scope>NUCLEOTIDE SEQUENCE</scope>
    <source>
        <strain evidence="2">N10</strain>
    </source>
</reference>
<dbReference type="EMBL" id="CP069370">
    <property type="protein sequence ID" value="QYZ69427.1"/>
    <property type="molecule type" value="Genomic_DNA"/>
</dbReference>
<dbReference type="AlphaFoldDB" id="A0A8G0ZV59"/>
<name>A0A8G0ZV59_9RHOB</name>
<dbReference type="Proteomes" id="UP000826300">
    <property type="component" value="Chromosome"/>
</dbReference>
<dbReference type="PANTHER" id="PTHR35562:SF2">
    <property type="entry name" value="DNA ENDONUCLEASE SMRA-RELATED"/>
    <property type="match status" value="1"/>
</dbReference>
<dbReference type="PANTHER" id="PTHR35562">
    <property type="entry name" value="DNA ENDONUCLEASE SMRA-RELATED"/>
    <property type="match status" value="1"/>
</dbReference>
<dbReference type="KEGG" id="nsm:JO391_17095"/>
<proteinExistence type="predicted"/>
<feature type="domain" description="Smr" evidence="1">
    <location>
        <begin position="107"/>
        <end position="197"/>
    </location>
</feature>
<sequence>MARRRSLRPEEEELWSAVARTARAMHPKSQPLHRVAELPAHPVPDHAPPKPHHPVLPPFRLGSKPGPATAIDLAPSPGQALAAQPLRMDAKTHGKMTRGRLVPEARLDLHGLTLAEAQPELVRFVLNAQSGGLRLVLVITGKGKVRDDQGPIPQRTGLLRHQVPVWLRQAPLGPAVLQVTEAHLKHGGSGAYYVYLRRGR</sequence>
<gene>
    <name evidence="2" type="ORF">JO391_17095</name>
</gene>
<dbReference type="InterPro" id="IPR036063">
    <property type="entry name" value="Smr_dom_sf"/>
</dbReference>
<protein>
    <submittedName>
        <fullName evidence="2">Smr/MutS family protein</fullName>
    </submittedName>
</protein>
<dbReference type="InterPro" id="IPR002625">
    <property type="entry name" value="Smr_dom"/>
</dbReference>
<organism evidence="2 3">
    <name type="scientific">Neotabrizicola shimadae</name>
    <dbReference type="NCBI Taxonomy" id="2807096"/>
    <lineage>
        <taxon>Bacteria</taxon>
        <taxon>Pseudomonadati</taxon>
        <taxon>Pseudomonadota</taxon>
        <taxon>Alphaproteobacteria</taxon>
        <taxon>Rhodobacterales</taxon>
        <taxon>Paracoccaceae</taxon>
        <taxon>Neotabrizicola</taxon>
    </lineage>
</organism>
<evidence type="ECO:0000259" key="1">
    <source>
        <dbReference type="PROSITE" id="PS50828"/>
    </source>
</evidence>
<evidence type="ECO:0000313" key="3">
    <source>
        <dbReference type="Proteomes" id="UP000826300"/>
    </source>
</evidence>
<dbReference type="RefSeq" id="WP_220661645.1">
    <property type="nucleotide sequence ID" value="NZ_CP069370.1"/>
</dbReference>
<accession>A0A8G0ZV59</accession>
<dbReference type="Pfam" id="PF01713">
    <property type="entry name" value="Smr"/>
    <property type="match status" value="1"/>
</dbReference>
<evidence type="ECO:0000313" key="2">
    <source>
        <dbReference type="EMBL" id="QYZ69427.1"/>
    </source>
</evidence>
<keyword evidence="3" id="KW-1185">Reference proteome</keyword>
<dbReference type="PROSITE" id="PS50828">
    <property type="entry name" value="SMR"/>
    <property type="match status" value="1"/>
</dbReference>
<dbReference type="Gene3D" id="3.30.1370.110">
    <property type="match status" value="1"/>
</dbReference>
<dbReference type="SUPFAM" id="SSF160443">
    <property type="entry name" value="SMR domain-like"/>
    <property type="match status" value="1"/>
</dbReference>
<dbReference type="SMART" id="SM00463">
    <property type="entry name" value="SMR"/>
    <property type="match status" value="1"/>
</dbReference>